<dbReference type="GO" id="GO:0016020">
    <property type="term" value="C:membrane"/>
    <property type="evidence" value="ECO:0007669"/>
    <property type="project" value="UniProtKB-SubCell"/>
</dbReference>
<feature type="transmembrane region" description="Helical" evidence="6">
    <location>
        <begin position="85"/>
        <end position="105"/>
    </location>
</feature>
<comment type="subcellular location">
    <subcellularLocation>
        <location evidence="1">Membrane</location>
        <topology evidence="1">Multi-pass membrane protein</topology>
    </subcellularLocation>
</comment>
<feature type="transmembrane region" description="Helical" evidence="6">
    <location>
        <begin position="138"/>
        <end position="158"/>
    </location>
</feature>
<keyword evidence="3 6" id="KW-0812">Transmembrane</keyword>
<feature type="domain" description="EamA" evidence="7">
    <location>
        <begin position="20"/>
        <end position="152"/>
    </location>
</feature>
<dbReference type="InterPro" id="IPR037185">
    <property type="entry name" value="EmrE-like"/>
</dbReference>
<evidence type="ECO:0000256" key="1">
    <source>
        <dbReference type="ARBA" id="ARBA00004141"/>
    </source>
</evidence>
<feature type="transmembrane region" description="Helical" evidence="6">
    <location>
        <begin position="164"/>
        <end position="183"/>
    </location>
</feature>
<dbReference type="SUPFAM" id="SSF103481">
    <property type="entry name" value="Multidrug resistance efflux transporter EmrE"/>
    <property type="match status" value="2"/>
</dbReference>
<feature type="transmembrane region" description="Helical" evidence="6">
    <location>
        <begin position="18"/>
        <end position="43"/>
    </location>
</feature>
<evidence type="ECO:0000256" key="2">
    <source>
        <dbReference type="ARBA" id="ARBA00009853"/>
    </source>
</evidence>
<evidence type="ECO:0000256" key="6">
    <source>
        <dbReference type="SAM" id="Phobius"/>
    </source>
</evidence>
<evidence type="ECO:0000313" key="9">
    <source>
        <dbReference type="Proteomes" id="UP000199473"/>
    </source>
</evidence>
<feature type="transmembrane region" description="Helical" evidence="6">
    <location>
        <begin position="111"/>
        <end position="129"/>
    </location>
</feature>
<dbReference type="STRING" id="1123062.SAMN02745775_105188"/>
<dbReference type="Pfam" id="PF00892">
    <property type="entry name" value="EamA"/>
    <property type="match status" value="1"/>
</dbReference>
<reference evidence="8 9" key="1">
    <citation type="submission" date="2016-10" db="EMBL/GenBank/DDBJ databases">
        <authorList>
            <person name="de Groot N.N."/>
        </authorList>
    </citation>
    <scope>NUCLEOTIDE SEQUENCE [LARGE SCALE GENOMIC DNA]</scope>
    <source>
        <strain evidence="8 9">DSM 19981</strain>
    </source>
</reference>
<keyword evidence="5 6" id="KW-0472">Membrane</keyword>
<dbReference type="PANTHER" id="PTHR22911">
    <property type="entry name" value="ACYL-MALONYL CONDENSING ENZYME-RELATED"/>
    <property type="match status" value="1"/>
</dbReference>
<feature type="transmembrane region" description="Helical" evidence="6">
    <location>
        <begin position="277"/>
        <end position="294"/>
    </location>
</feature>
<feature type="transmembrane region" description="Helical" evidence="6">
    <location>
        <begin position="195"/>
        <end position="215"/>
    </location>
</feature>
<sequence>MDAGTAPKGEQSRETRRLLAGMGLMLACCLSFAAMGACFRAAMQDGLPVPLVPFARGAFTVLVMLPWLMRKGPSALHTRRPGAHLFRCCAGLVGFMVHMLAILWLPLADAVAIMHARPLWALPLAFLLLGERVGWDRAIAAAIGFTGVLVIATGQGGFQEGVSAGTLAALLGGLTGALVLIAVKMLSATEPPARVVAWYALASVIVWGPVSAFVWQTPTGFAAAMLVAGSILAILGDFCASWAARRAPVGLLAPIEYVQIPASAVIAMLAFAERPGWELVWGTLIMVAATLYLARSAGRPA</sequence>
<dbReference type="Proteomes" id="UP000199473">
    <property type="component" value="Unassembled WGS sequence"/>
</dbReference>
<organism evidence="8 9">
    <name type="scientific">Falsiroseomonas stagni DSM 19981</name>
    <dbReference type="NCBI Taxonomy" id="1123062"/>
    <lineage>
        <taxon>Bacteria</taxon>
        <taxon>Pseudomonadati</taxon>
        <taxon>Pseudomonadota</taxon>
        <taxon>Alphaproteobacteria</taxon>
        <taxon>Acetobacterales</taxon>
        <taxon>Roseomonadaceae</taxon>
        <taxon>Falsiroseomonas</taxon>
    </lineage>
</organism>
<dbReference type="EMBL" id="FOSQ01000005">
    <property type="protein sequence ID" value="SFK66514.1"/>
    <property type="molecule type" value="Genomic_DNA"/>
</dbReference>
<dbReference type="RefSeq" id="WP_245762101.1">
    <property type="nucleotide sequence ID" value="NZ_FOSQ01000005.1"/>
</dbReference>
<keyword evidence="4 6" id="KW-1133">Transmembrane helix</keyword>
<evidence type="ECO:0000256" key="4">
    <source>
        <dbReference type="ARBA" id="ARBA00022989"/>
    </source>
</evidence>
<protein>
    <submittedName>
        <fullName evidence="8">Permease of the drug/metabolite transporter (DMT) superfamily</fullName>
    </submittedName>
</protein>
<name>A0A1I4BCK5_9PROT</name>
<feature type="transmembrane region" description="Helical" evidence="6">
    <location>
        <begin position="251"/>
        <end position="271"/>
    </location>
</feature>
<gene>
    <name evidence="8" type="ORF">SAMN02745775_105188</name>
</gene>
<accession>A0A1I4BCK5</accession>
<feature type="transmembrane region" description="Helical" evidence="6">
    <location>
        <begin position="221"/>
        <end position="244"/>
    </location>
</feature>
<keyword evidence="9" id="KW-1185">Reference proteome</keyword>
<dbReference type="InterPro" id="IPR000620">
    <property type="entry name" value="EamA_dom"/>
</dbReference>
<comment type="similarity">
    <text evidence="2">Belongs to the drug/metabolite transporter (DMT) superfamily. 10 TMS drug/metabolite exporter (DME) (TC 2.A.7.3) family.</text>
</comment>
<evidence type="ECO:0000259" key="7">
    <source>
        <dbReference type="Pfam" id="PF00892"/>
    </source>
</evidence>
<evidence type="ECO:0000256" key="5">
    <source>
        <dbReference type="ARBA" id="ARBA00023136"/>
    </source>
</evidence>
<dbReference type="AlphaFoldDB" id="A0A1I4BCK5"/>
<dbReference type="PANTHER" id="PTHR22911:SF6">
    <property type="entry name" value="SOLUTE CARRIER FAMILY 35 MEMBER G1"/>
    <property type="match status" value="1"/>
</dbReference>
<evidence type="ECO:0000313" key="8">
    <source>
        <dbReference type="EMBL" id="SFK66514.1"/>
    </source>
</evidence>
<proteinExistence type="inferred from homology"/>
<feature type="transmembrane region" description="Helical" evidence="6">
    <location>
        <begin position="49"/>
        <end position="69"/>
    </location>
</feature>
<evidence type="ECO:0000256" key="3">
    <source>
        <dbReference type="ARBA" id="ARBA00022692"/>
    </source>
</evidence>